<evidence type="ECO:0000313" key="2">
    <source>
        <dbReference type="Proteomes" id="UP000236569"/>
    </source>
</evidence>
<dbReference type="RefSeq" id="WP_103127604.1">
    <property type="nucleotide sequence ID" value="NZ_BFAG01000001.1"/>
</dbReference>
<sequence length="253" mass="27380">MAPTSRVGLALCGLILLAACRVPGENRGNASPAASVLHAPRTGMSLQALREMYVGRDVWVYGGGPLTCRVGGGFVDFMDSPLTPVHVVSLSRPHRKTAVPLRGGTILPRTVENPIVVRFRLPEGFRAVFGAGTGPHADPFRPAASGACREFDELYADEGHLGRELSLTPPPNRVRNLVRRSWPWLPGQPPSLEGLTHLEALWVRGAPEAPLTDVHALLQSRLWTWYGPPGRGDWTLSFEGDRVVAQTEPSPSP</sequence>
<dbReference type="EMBL" id="BFAG01000001">
    <property type="protein sequence ID" value="GBF04014.1"/>
    <property type="molecule type" value="Genomic_DNA"/>
</dbReference>
<evidence type="ECO:0000313" key="1">
    <source>
        <dbReference type="EMBL" id="GBF04014.1"/>
    </source>
</evidence>
<accession>A0A2I9CRA5</accession>
<dbReference type="Proteomes" id="UP000236569">
    <property type="component" value="Unassembled WGS sequence"/>
</dbReference>
<evidence type="ECO:0008006" key="3">
    <source>
        <dbReference type="Google" id="ProtNLM"/>
    </source>
</evidence>
<protein>
    <recommendedName>
        <fullName evidence="3">Lipoprotein</fullName>
    </recommendedName>
</protein>
<proteinExistence type="predicted"/>
<reference evidence="2" key="1">
    <citation type="submission" date="2018-01" db="EMBL/GenBank/DDBJ databases">
        <title>Draft Genome Sequence of the Radioresistant Bacterium Deinococcus aerius TR0125, Isolated from the Higher Atmosphere above Japan.</title>
        <authorList>
            <person name="Satoh K."/>
            <person name="Arai H."/>
            <person name="Sanzen T."/>
            <person name="Kawaguchi Y."/>
            <person name="Hayashi H."/>
            <person name="Yokobori S."/>
            <person name="Yamagishi A."/>
            <person name="Oono Y."/>
            <person name="Narumi I."/>
        </authorList>
    </citation>
    <scope>NUCLEOTIDE SEQUENCE [LARGE SCALE GENOMIC DNA]</scope>
    <source>
        <strain evidence="2">TR0125</strain>
    </source>
</reference>
<name>A0A2I9CRA5_9DEIO</name>
<dbReference type="OrthoDB" id="72043at2"/>
<gene>
    <name evidence="1" type="ORF">DAERI_010186</name>
</gene>
<dbReference type="AlphaFoldDB" id="A0A2I9CRA5"/>
<dbReference type="PROSITE" id="PS51257">
    <property type="entry name" value="PROKAR_LIPOPROTEIN"/>
    <property type="match status" value="1"/>
</dbReference>
<keyword evidence="2" id="KW-1185">Reference proteome</keyword>
<organism evidence="1 2">
    <name type="scientific">Deinococcus aerius</name>
    <dbReference type="NCBI Taxonomy" id="200253"/>
    <lineage>
        <taxon>Bacteria</taxon>
        <taxon>Thermotogati</taxon>
        <taxon>Deinococcota</taxon>
        <taxon>Deinococci</taxon>
        <taxon>Deinococcales</taxon>
        <taxon>Deinococcaceae</taxon>
        <taxon>Deinococcus</taxon>
    </lineage>
</organism>
<comment type="caution">
    <text evidence="1">The sequence shown here is derived from an EMBL/GenBank/DDBJ whole genome shotgun (WGS) entry which is preliminary data.</text>
</comment>